<evidence type="ECO:0000313" key="3">
    <source>
        <dbReference type="Proteomes" id="UP000037035"/>
    </source>
</evidence>
<evidence type="ECO:0000313" key="2">
    <source>
        <dbReference type="EMBL" id="KNZ57876.1"/>
    </source>
</evidence>
<dbReference type="AlphaFoldDB" id="A0A0L6VAS6"/>
<dbReference type="OrthoDB" id="10663943at2759"/>
<keyword evidence="3" id="KW-1185">Reference proteome</keyword>
<evidence type="ECO:0008006" key="4">
    <source>
        <dbReference type="Google" id="ProtNLM"/>
    </source>
</evidence>
<dbReference type="VEuPathDB" id="FungiDB:VP01_204g1"/>
<feature type="compositionally biased region" description="Basic and acidic residues" evidence="1">
    <location>
        <begin position="150"/>
        <end position="213"/>
    </location>
</feature>
<dbReference type="EMBL" id="LAVV01006893">
    <property type="protein sequence ID" value="KNZ57876.1"/>
    <property type="molecule type" value="Genomic_DNA"/>
</dbReference>
<feature type="compositionally biased region" description="Basic and acidic residues" evidence="1">
    <location>
        <begin position="222"/>
        <end position="244"/>
    </location>
</feature>
<comment type="caution">
    <text evidence="2">The sequence shown here is derived from an EMBL/GenBank/DDBJ whole genome shotgun (WGS) entry which is preliminary data.</text>
</comment>
<dbReference type="Proteomes" id="UP000037035">
    <property type="component" value="Unassembled WGS sequence"/>
</dbReference>
<accession>A0A0L6VAS6</accession>
<organism evidence="2 3">
    <name type="scientific">Puccinia sorghi</name>
    <dbReference type="NCBI Taxonomy" id="27349"/>
    <lineage>
        <taxon>Eukaryota</taxon>
        <taxon>Fungi</taxon>
        <taxon>Dikarya</taxon>
        <taxon>Basidiomycota</taxon>
        <taxon>Pucciniomycotina</taxon>
        <taxon>Pucciniomycetes</taxon>
        <taxon>Pucciniales</taxon>
        <taxon>Pucciniaceae</taxon>
        <taxon>Puccinia</taxon>
    </lineage>
</organism>
<proteinExistence type="predicted"/>
<protein>
    <recommendedName>
        <fullName evidence="4">Zn(2)-C6 fungal-type domain-containing protein</fullName>
    </recommendedName>
</protein>
<gene>
    <name evidence="2" type="ORF">VP01_204g1</name>
</gene>
<feature type="region of interest" description="Disordered" evidence="1">
    <location>
        <begin position="48"/>
        <end position="246"/>
    </location>
</feature>
<evidence type="ECO:0000256" key="1">
    <source>
        <dbReference type="SAM" id="MobiDB-lite"/>
    </source>
</evidence>
<sequence length="334" mass="39238">MEEVQSQDRRCTECARMNLECAPSTASRGNRLKCESCRRRKVSCRFPHGFPFGNPEARPIPALPIPQRPPRRHRIPPRPRVSPEIVEVPAPSNQGSRPQRTRAPVDYRIPPMLATPEIENLAMLPPSRQPTATPPPPYPGTSQDPIVAESRLESVVEEREEVDRREEVEGTEREREERREEEIRENDSRNEEVEVREDGLVEEGNEIRERETREEEVEEPIVEVRRNNQSREEVPETDARRLIDDIGEGGSNFRRRKREYEEELENVNWECKRRKPSEEWIEAVFNDHQLIQVRYMKLMSRMIAEEDREQFVGLVKALKESWEEAEKKLKHGEE</sequence>
<name>A0A0L6VAS6_9BASI</name>
<dbReference type="STRING" id="27349.A0A0L6VAS6"/>
<reference evidence="2 3" key="1">
    <citation type="submission" date="2015-08" db="EMBL/GenBank/DDBJ databases">
        <title>Next Generation Sequencing and Analysis of the Genome of Puccinia sorghi L Schw, the Causal Agent of Maize Common Rust.</title>
        <authorList>
            <person name="Rochi L."/>
            <person name="Burguener G."/>
            <person name="Darino M."/>
            <person name="Turjanski A."/>
            <person name="Kreff E."/>
            <person name="Dieguez M.J."/>
            <person name="Sacco F."/>
        </authorList>
    </citation>
    <scope>NUCLEOTIDE SEQUENCE [LARGE SCALE GENOMIC DNA]</scope>
    <source>
        <strain evidence="2 3">RO10H11247</strain>
    </source>
</reference>